<dbReference type="AlphaFoldDB" id="A0A6J5Z9T2"/>
<evidence type="ECO:0000313" key="1">
    <source>
        <dbReference type="EMBL" id="CAB4338236.1"/>
    </source>
</evidence>
<dbReference type="PANTHER" id="PTHR39683">
    <property type="entry name" value="CONSERVED PROTEIN TB16.3"/>
    <property type="match status" value="1"/>
</dbReference>
<dbReference type="InterPro" id="IPR019587">
    <property type="entry name" value="Polyketide_cyclase/dehydratase"/>
</dbReference>
<organism evidence="1">
    <name type="scientific">freshwater metagenome</name>
    <dbReference type="NCBI Taxonomy" id="449393"/>
    <lineage>
        <taxon>unclassified sequences</taxon>
        <taxon>metagenomes</taxon>
        <taxon>ecological metagenomes</taxon>
    </lineage>
</organism>
<name>A0A6J5Z9T2_9ZZZZ</name>
<dbReference type="PANTHER" id="PTHR39683:SF4">
    <property type="entry name" value="COENZYME Q-BINDING PROTEIN COQ10 START DOMAIN-CONTAINING PROTEIN"/>
    <property type="match status" value="1"/>
</dbReference>
<sequence length="145" mass="16001">MSQYSEATVEIEAPLAEVATTLFAVEGYSTWMSSIKKSEVTERDDQGRPTKATLSIDAGVMKDRPTLDYDWSAAPAELSFSLDEADLMTAMNGKYILKALDEDTTQVTYQLGVEISMPVPRMMIAKTEQNTIDTALAELKAHLEN</sequence>
<dbReference type="Pfam" id="PF10604">
    <property type="entry name" value="Polyketide_cyc2"/>
    <property type="match status" value="1"/>
</dbReference>
<protein>
    <submittedName>
        <fullName evidence="1">Unannotated protein</fullName>
    </submittedName>
</protein>
<dbReference type="SUPFAM" id="SSF55961">
    <property type="entry name" value="Bet v1-like"/>
    <property type="match status" value="1"/>
</dbReference>
<accession>A0A6J5Z9T2</accession>
<dbReference type="InterPro" id="IPR023393">
    <property type="entry name" value="START-like_dom_sf"/>
</dbReference>
<dbReference type="Gene3D" id="3.30.530.20">
    <property type="match status" value="1"/>
</dbReference>
<reference evidence="1" key="1">
    <citation type="submission" date="2020-05" db="EMBL/GenBank/DDBJ databases">
        <authorList>
            <person name="Chiriac C."/>
            <person name="Salcher M."/>
            <person name="Ghai R."/>
            <person name="Kavagutti S V."/>
        </authorList>
    </citation>
    <scope>NUCLEOTIDE SEQUENCE</scope>
</reference>
<gene>
    <name evidence="1" type="ORF">UFOPK3775_00706</name>
</gene>
<dbReference type="EMBL" id="CAESAK010000080">
    <property type="protein sequence ID" value="CAB4338236.1"/>
    <property type="molecule type" value="Genomic_DNA"/>
</dbReference>
<proteinExistence type="predicted"/>